<comment type="caution">
    <text evidence="3">The sequence shown here is derived from an EMBL/GenBank/DDBJ whole genome shotgun (WGS) entry which is preliminary data.</text>
</comment>
<dbReference type="Proteomes" id="UP000641588">
    <property type="component" value="Unassembled WGS sequence"/>
</dbReference>
<dbReference type="Pfam" id="PF04014">
    <property type="entry name" value="MazE_antitoxin"/>
    <property type="match status" value="1"/>
</dbReference>
<accession>A0A972K379</accession>
<dbReference type="InterPro" id="IPR052731">
    <property type="entry name" value="B_subtilis_Trans_State_Reg"/>
</dbReference>
<dbReference type="SMART" id="SM00966">
    <property type="entry name" value="SpoVT_AbrB"/>
    <property type="match status" value="1"/>
</dbReference>
<dbReference type="Gene3D" id="2.10.260.10">
    <property type="match status" value="1"/>
</dbReference>
<organism evidence="3 4">
    <name type="scientific">Paenibacillus foliorum</name>
    <dbReference type="NCBI Taxonomy" id="2654974"/>
    <lineage>
        <taxon>Bacteria</taxon>
        <taxon>Bacillati</taxon>
        <taxon>Bacillota</taxon>
        <taxon>Bacilli</taxon>
        <taxon>Bacillales</taxon>
        <taxon>Paenibacillaceae</taxon>
        <taxon>Paenibacillus</taxon>
    </lineage>
</organism>
<gene>
    <name evidence="3" type="ORF">GC093_20640</name>
</gene>
<sequence length="90" mass="9917">MKATGIVRQVDHLGRIVLPMELRKTMDINTKDSLEIFTDGQQIVLRKYAPGCTLCGSVEQLTSLYPGKLICTGCVKIIVNDAEKLTVHSV</sequence>
<dbReference type="PANTHER" id="PTHR36432:SF4">
    <property type="entry name" value="TRANSITION STATE REGULATOR ABH-RELATED"/>
    <property type="match status" value="1"/>
</dbReference>
<proteinExistence type="predicted"/>
<dbReference type="PROSITE" id="PS51740">
    <property type="entry name" value="SPOVT_ABRB"/>
    <property type="match status" value="1"/>
</dbReference>
<evidence type="ECO:0000259" key="2">
    <source>
        <dbReference type="PROSITE" id="PS51740"/>
    </source>
</evidence>
<dbReference type="InterPro" id="IPR037914">
    <property type="entry name" value="SpoVT-AbrB_sf"/>
</dbReference>
<dbReference type="SUPFAM" id="SSF89447">
    <property type="entry name" value="AbrB/MazE/MraZ-like"/>
    <property type="match status" value="1"/>
</dbReference>
<reference evidence="3" key="1">
    <citation type="submission" date="2019-10" db="EMBL/GenBank/DDBJ databases">
        <title>Description of Paenibacillus glebae sp. nov.</title>
        <authorList>
            <person name="Carlier A."/>
            <person name="Qi S."/>
        </authorList>
    </citation>
    <scope>NUCLEOTIDE SEQUENCE</scope>
    <source>
        <strain evidence="3">LMG 31456</strain>
    </source>
</reference>
<dbReference type="PANTHER" id="PTHR36432">
    <property type="match status" value="1"/>
</dbReference>
<dbReference type="RefSeq" id="WP_171653841.1">
    <property type="nucleotide sequence ID" value="NZ_WHOD01000071.1"/>
</dbReference>
<evidence type="ECO:0000256" key="1">
    <source>
        <dbReference type="PROSITE-ProRule" id="PRU01076"/>
    </source>
</evidence>
<evidence type="ECO:0000313" key="4">
    <source>
        <dbReference type="Proteomes" id="UP000641588"/>
    </source>
</evidence>
<feature type="domain" description="SpoVT-AbrB" evidence="2">
    <location>
        <begin position="5"/>
        <end position="50"/>
    </location>
</feature>
<protein>
    <submittedName>
        <fullName evidence="3">AbrB/MazE/SpoVT family DNA-binding domain-containing protein</fullName>
    </submittedName>
</protein>
<dbReference type="GO" id="GO:0003677">
    <property type="term" value="F:DNA binding"/>
    <property type="evidence" value="ECO:0007669"/>
    <property type="project" value="UniProtKB-UniRule"/>
</dbReference>
<dbReference type="EMBL" id="WHOD01000071">
    <property type="protein sequence ID" value="NOU95618.1"/>
    <property type="molecule type" value="Genomic_DNA"/>
</dbReference>
<keyword evidence="4" id="KW-1185">Reference proteome</keyword>
<dbReference type="AlphaFoldDB" id="A0A972K379"/>
<name>A0A972K379_9BACL</name>
<evidence type="ECO:0000313" key="3">
    <source>
        <dbReference type="EMBL" id="NOU95618.1"/>
    </source>
</evidence>
<dbReference type="InterPro" id="IPR007159">
    <property type="entry name" value="SpoVT-AbrB_dom"/>
</dbReference>
<keyword evidence="1 3" id="KW-0238">DNA-binding</keyword>